<dbReference type="CDD" id="cd04280">
    <property type="entry name" value="ZnMc_astacin_like"/>
    <property type="match status" value="1"/>
</dbReference>
<dbReference type="GO" id="GO:0006508">
    <property type="term" value="P:proteolysis"/>
    <property type="evidence" value="ECO:0007669"/>
    <property type="project" value="UniProtKB-KW"/>
</dbReference>
<dbReference type="InterPro" id="IPR006026">
    <property type="entry name" value="Peptidase_Metallo"/>
</dbReference>
<gene>
    <name evidence="14" type="ORF">PACLA_8A048988</name>
</gene>
<dbReference type="OrthoDB" id="291007at2759"/>
<feature type="active site" evidence="12">
    <location>
        <position position="125"/>
    </location>
</feature>
<feature type="binding site" evidence="12">
    <location>
        <position position="134"/>
    </location>
    <ligand>
        <name>Zn(2+)</name>
        <dbReference type="ChEBI" id="CHEBI:29105"/>
        <note>catalytic</note>
    </ligand>
</feature>
<keyword evidence="9" id="KW-1015">Disulfide bond</keyword>
<dbReference type="PANTHER" id="PTHR10127:SF901">
    <property type="entry name" value="METALLOENDOPEPTIDASE"/>
    <property type="match status" value="1"/>
</dbReference>
<evidence type="ECO:0000256" key="2">
    <source>
        <dbReference type="ARBA" id="ARBA00022670"/>
    </source>
</evidence>
<dbReference type="Gene3D" id="3.40.390.10">
    <property type="entry name" value="Collagenase (Catalytic Domain)"/>
    <property type="match status" value="1"/>
</dbReference>
<feature type="binding site" evidence="12">
    <location>
        <position position="128"/>
    </location>
    <ligand>
        <name>Zn(2+)</name>
        <dbReference type="ChEBI" id="CHEBI:29105"/>
        <note>catalytic</note>
    </ligand>
</feature>
<evidence type="ECO:0000256" key="13">
    <source>
        <dbReference type="RuleBase" id="RU361183"/>
    </source>
</evidence>
<evidence type="ECO:0000313" key="14">
    <source>
        <dbReference type="EMBL" id="CAB4006138.1"/>
    </source>
</evidence>
<evidence type="ECO:0000256" key="10">
    <source>
        <dbReference type="ARBA" id="ARBA00023180"/>
    </source>
</evidence>
<protein>
    <recommendedName>
        <fullName evidence="13">Metalloendopeptidase</fullName>
        <ecNumber evidence="13">3.4.24.-</ecNumber>
    </recommendedName>
</protein>
<dbReference type="InterPro" id="IPR024079">
    <property type="entry name" value="MetalloPept_cat_dom_sf"/>
</dbReference>
<dbReference type="Pfam" id="PF01400">
    <property type="entry name" value="Astacin"/>
    <property type="match status" value="1"/>
</dbReference>
<accession>A0A6S7IWS1</accession>
<comment type="caution">
    <text evidence="14">The sequence shown here is derived from an EMBL/GenBank/DDBJ whole genome shotgun (WGS) entry which is preliminary data.</text>
</comment>
<dbReference type="GO" id="GO:0004222">
    <property type="term" value="F:metalloendopeptidase activity"/>
    <property type="evidence" value="ECO:0007669"/>
    <property type="project" value="UniProtKB-UniRule"/>
</dbReference>
<evidence type="ECO:0000256" key="1">
    <source>
        <dbReference type="ARBA" id="ARBA00002657"/>
    </source>
</evidence>
<organism evidence="14 15">
    <name type="scientific">Paramuricea clavata</name>
    <name type="common">Red gorgonian</name>
    <name type="synonym">Violescent sea-whip</name>
    <dbReference type="NCBI Taxonomy" id="317549"/>
    <lineage>
        <taxon>Eukaryota</taxon>
        <taxon>Metazoa</taxon>
        <taxon>Cnidaria</taxon>
        <taxon>Anthozoa</taxon>
        <taxon>Octocorallia</taxon>
        <taxon>Malacalcyonacea</taxon>
        <taxon>Plexauridae</taxon>
        <taxon>Paramuricea</taxon>
    </lineage>
</organism>
<keyword evidence="4" id="KW-0732">Signal</keyword>
<keyword evidence="10" id="KW-0325">Glycoprotein</keyword>
<dbReference type="InterPro" id="IPR034035">
    <property type="entry name" value="Astacin-like_dom"/>
</dbReference>
<keyword evidence="5 12" id="KW-0378">Hydrolase</keyword>
<evidence type="ECO:0000256" key="3">
    <source>
        <dbReference type="ARBA" id="ARBA00022723"/>
    </source>
</evidence>
<evidence type="ECO:0000256" key="6">
    <source>
        <dbReference type="ARBA" id="ARBA00022833"/>
    </source>
</evidence>
<evidence type="ECO:0000256" key="8">
    <source>
        <dbReference type="ARBA" id="ARBA00023145"/>
    </source>
</evidence>
<dbReference type="SUPFAM" id="SSF55486">
    <property type="entry name" value="Metalloproteases ('zincins'), catalytic domain"/>
    <property type="match status" value="1"/>
</dbReference>
<evidence type="ECO:0000313" key="15">
    <source>
        <dbReference type="Proteomes" id="UP001152795"/>
    </source>
</evidence>
<dbReference type="InterPro" id="IPR001506">
    <property type="entry name" value="Peptidase_M12A"/>
</dbReference>
<proteinExistence type="predicted"/>
<evidence type="ECO:0000256" key="7">
    <source>
        <dbReference type="ARBA" id="ARBA00023049"/>
    </source>
</evidence>
<dbReference type="Proteomes" id="UP001152795">
    <property type="component" value="Unassembled WGS sequence"/>
</dbReference>
<dbReference type="SMART" id="SM00235">
    <property type="entry name" value="ZnMc"/>
    <property type="match status" value="1"/>
</dbReference>
<feature type="binding site" evidence="12">
    <location>
        <position position="124"/>
    </location>
    <ligand>
        <name>Zn(2+)</name>
        <dbReference type="ChEBI" id="CHEBI:29105"/>
        <note>catalytic</note>
    </ligand>
</feature>
<reference evidence="14" key="1">
    <citation type="submission" date="2020-04" db="EMBL/GenBank/DDBJ databases">
        <authorList>
            <person name="Alioto T."/>
            <person name="Alioto T."/>
            <person name="Gomez Garrido J."/>
        </authorList>
    </citation>
    <scope>NUCLEOTIDE SEQUENCE</scope>
    <source>
        <strain evidence="14">A484AB</strain>
    </source>
</reference>
<dbReference type="PANTHER" id="PTHR10127">
    <property type="entry name" value="DISCOIDIN, CUB, EGF, LAMININ , AND ZINC METALLOPROTEASE DOMAIN CONTAINING"/>
    <property type="match status" value="1"/>
</dbReference>
<keyword evidence="15" id="KW-1185">Reference proteome</keyword>
<dbReference type="AlphaFoldDB" id="A0A6S7IWS1"/>
<keyword evidence="3 12" id="KW-0479">Metal-binding</keyword>
<evidence type="ECO:0000256" key="4">
    <source>
        <dbReference type="ARBA" id="ARBA00022729"/>
    </source>
</evidence>
<dbReference type="GO" id="GO:0008270">
    <property type="term" value="F:zinc ion binding"/>
    <property type="evidence" value="ECO:0007669"/>
    <property type="project" value="UniProtKB-UniRule"/>
</dbReference>
<sequence length="274" mass="31815">MTFFTGLIEGDIVNDEQFKILTGRIANPRGRRDTLSDRNFHWENAVVPYEIANDMSIRGRKVIRRAFREIAKRSCVSFMPRQAYHNDYISFISGKGCYSSIGRVGGRQVVSLHDDCKYRGKVIHEILHALGFFHEHSRSDRNQYIKVIWKNIKKGMRRNFVSYRHGPIDTLDEPYDFLSIMHYDNKAFTKNGRDTLQSLTNPKMKLGQIKRLTKTDVNQINKLYHCNGHNEGRTIVKCADFKNNCKLRTSKTNVCEVKYKLMKENCAKSCAFCG</sequence>
<keyword evidence="8" id="KW-0865">Zymogen</keyword>
<dbReference type="PRINTS" id="PR00480">
    <property type="entry name" value="ASTACIN"/>
</dbReference>
<dbReference type="FunFam" id="3.40.390.10:FF:000015">
    <property type="entry name" value="Meprin A subunit"/>
    <property type="match status" value="1"/>
</dbReference>
<comment type="caution">
    <text evidence="11">Lacks conserved residue(s) required for the propagation of feature annotation.</text>
</comment>
<keyword evidence="7 12" id="KW-0482">Metalloprotease</keyword>
<dbReference type="PROSITE" id="PS51864">
    <property type="entry name" value="ASTACIN"/>
    <property type="match status" value="1"/>
</dbReference>
<name>A0A6S7IWS1_PARCT</name>
<keyword evidence="2 12" id="KW-0645">Protease</keyword>
<evidence type="ECO:0000256" key="12">
    <source>
        <dbReference type="PROSITE-ProRule" id="PRU01211"/>
    </source>
</evidence>
<evidence type="ECO:0000256" key="5">
    <source>
        <dbReference type="ARBA" id="ARBA00022801"/>
    </source>
</evidence>
<dbReference type="EC" id="3.4.24.-" evidence="13"/>
<dbReference type="PROSITE" id="PS51670">
    <property type="entry name" value="SHKT"/>
    <property type="match status" value="1"/>
</dbReference>
<keyword evidence="6 12" id="KW-0862">Zinc</keyword>
<comment type="function">
    <text evidence="1">Metalloprotease.</text>
</comment>
<evidence type="ECO:0000256" key="9">
    <source>
        <dbReference type="ARBA" id="ARBA00023157"/>
    </source>
</evidence>
<evidence type="ECO:0000256" key="11">
    <source>
        <dbReference type="PROSITE-ProRule" id="PRU01005"/>
    </source>
</evidence>
<comment type="cofactor">
    <cofactor evidence="12 13">
        <name>Zn(2+)</name>
        <dbReference type="ChEBI" id="CHEBI:29105"/>
    </cofactor>
    <text evidence="12 13">Binds 1 zinc ion per subunit.</text>
</comment>
<dbReference type="InterPro" id="IPR003582">
    <property type="entry name" value="ShKT_dom"/>
</dbReference>
<dbReference type="EMBL" id="CACRXK020005421">
    <property type="protein sequence ID" value="CAB4006138.1"/>
    <property type="molecule type" value="Genomic_DNA"/>
</dbReference>